<evidence type="ECO:0000256" key="19">
    <source>
        <dbReference type="PIRNR" id="PIRNR017184"/>
    </source>
</evidence>
<feature type="binding site" evidence="17">
    <location>
        <position position="450"/>
    </location>
    <ligand>
        <name>(6S)-NADPHX</name>
        <dbReference type="ChEBI" id="CHEBI:64076"/>
    </ligand>
</feature>
<dbReference type="Gene3D" id="3.40.50.10260">
    <property type="entry name" value="YjeF N-terminal domain"/>
    <property type="match status" value="1"/>
</dbReference>
<dbReference type="GO" id="GO:0046872">
    <property type="term" value="F:metal ion binding"/>
    <property type="evidence" value="ECO:0007669"/>
    <property type="project" value="UniProtKB-UniRule"/>
</dbReference>
<dbReference type="CDD" id="cd01171">
    <property type="entry name" value="YXKO-related"/>
    <property type="match status" value="1"/>
</dbReference>
<evidence type="ECO:0000256" key="2">
    <source>
        <dbReference type="ARBA" id="ARBA00000909"/>
    </source>
</evidence>
<dbReference type="OrthoDB" id="9806925at2"/>
<feature type="binding site" evidence="17">
    <location>
        <position position="371"/>
    </location>
    <ligand>
        <name>(6S)-NADPHX</name>
        <dbReference type="ChEBI" id="CHEBI:64076"/>
    </ligand>
</feature>
<dbReference type="GO" id="GO:0046496">
    <property type="term" value="P:nicotinamide nucleotide metabolic process"/>
    <property type="evidence" value="ECO:0007669"/>
    <property type="project" value="UniProtKB-UniRule"/>
</dbReference>
<evidence type="ECO:0000256" key="10">
    <source>
        <dbReference type="ARBA" id="ARBA00023027"/>
    </source>
</evidence>
<dbReference type="GO" id="GO:0052855">
    <property type="term" value="F:ADP-dependent NAD(P)H-hydrate dehydratase activity"/>
    <property type="evidence" value="ECO:0007669"/>
    <property type="project" value="UniProtKB-UniRule"/>
</dbReference>
<keyword evidence="10 17" id="KW-0520">NAD</keyword>
<evidence type="ECO:0000256" key="16">
    <source>
        <dbReference type="ARBA" id="ARBA00049209"/>
    </source>
</evidence>
<dbReference type="InterPro" id="IPR029056">
    <property type="entry name" value="Ribokinase-like"/>
</dbReference>
<dbReference type="Pfam" id="PF03853">
    <property type="entry name" value="YjeF_N"/>
    <property type="match status" value="1"/>
</dbReference>
<dbReference type="KEGG" id="rmm:ROSMUCSMR3_00617"/>
<comment type="similarity">
    <text evidence="18">Belongs to the NnrE/AIBP family.</text>
</comment>
<keyword evidence="8 17" id="KW-0521">NADP</keyword>
<dbReference type="RefSeq" id="WP_081506408.1">
    <property type="nucleotide sequence ID" value="NZ_CP020474.1"/>
</dbReference>
<feature type="binding site" evidence="18">
    <location>
        <position position="157"/>
    </location>
    <ligand>
        <name>(6S)-NADPHX</name>
        <dbReference type="ChEBI" id="CHEBI:64076"/>
    </ligand>
</feature>
<feature type="binding site" evidence="18">
    <location>
        <position position="127"/>
    </location>
    <ligand>
        <name>K(+)</name>
        <dbReference type="ChEBI" id="CHEBI:29103"/>
    </ligand>
</feature>
<dbReference type="InterPro" id="IPR030677">
    <property type="entry name" value="Nnr"/>
</dbReference>
<dbReference type="PROSITE" id="PS01050">
    <property type="entry name" value="YJEF_C_2"/>
    <property type="match status" value="1"/>
</dbReference>
<comment type="catalytic activity">
    <reaction evidence="16 17 19">
        <text>(6S)-NADPHX + ADP = AMP + phosphate + NADPH + H(+)</text>
        <dbReference type="Rhea" id="RHEA:32235"/>
        <dbReference type="ChEBI" id="CHEBI:15378"/>
        <dbReference type="ChEBI" id="CHEBI:43474"/>
        <dbReference type="ChEBI" id="CHEBI:57783"/>
        <dbReference type="ChEBI" id="CHEBI:64076"/>
        <dbReference type="ChEBI" id="CHEBI:456215"/>
        <dbReference type="ChEBI" id="CHEBI:456216"/>
        <dbReference type="EC" id="4.2.1.136"/>
    </reaction>
</comment>
<comment type="catalytic activity">
    <reaction evidence="1 18 19">
        <text>(6R)-NADHX = (6S)-NADHX</text>
        <dbReference type="Rhea" id="RHEA:32215"/>
        <dbReference type="ChEBI" id="CHEBI:64074"/>
        <dbReference type="ChEBI" id="CHEBI:64075"/>
        <dbReference type="EC" id="5.1.99.6"/>
    </reaction>
</comment>
<keyword evidence="12 17" id="KW-0456">Lyase</keyword>
<evidence type="ECO:0000256" key="7">
    <source>
        <dbReference type="ARBA" id="ARBA00022840"/>
    </source>
</evidence>
<evidence type="ECO:0000313" key="23">
    <source>
        <dbReference type="Proteomes" id="UP000192273"/>
    </source>
</evidence>
<dbReference type="HAMAP" id="MF_01966">
    <property type="entry name" value="NADHX_epimerase"/>
    <property type="match status" value="1"/>
</dbReference>
<keyword evidence="5 18" id="KW-0479">Metal-binding</keyword>
<dbReference type="InterPro" id="IPR036652">
    <property type="entry name" value="YjeF_N_dom_sf"/>
</dbReference>
<evidence type="ECO:0000256" key="14">
    <source>
        <dbReference type="ARBA" id="ARBA00025153"/>
    </source>
</evidence>
<dbReference type="EC" id="5.1.99.6" evidence="19"/>
<keyword evidence="9 18" id="KW-0630">Potassium</keyword>
<comment type="catalytic activity">
    <reaction evidence="2 18 19">
        <text>(6R)-NADPHX = (6S)-NADPHX</text>
        <dbReference type="Rhea" id="RHEA:32227"/>
        <dbReference type="ChEBI" id="CHEBI:64076"/>
        <dbReference type="ChEBI" id="CHEBI:64077"/>
        <dbReference type="EC" id="5.1.99.6"/>
    </reaction>
</comment>
<evidence type="ECO:0000256" key="13">
    <source>
        <dbReference type="ARBA" id="ARBA00023268"/>
    </source>
</evidence>
<feature type="binding site" evidence="18">
    <location>
        <position position="160"/>
    </location>
    <ligand>
        <name>K(+)</name>
        <dbReference type="ChEBI" id="CHEBI:29103"/>
    </ligand>
</feature>
<dbReference type="Proteomes" id="UP000192273">
    <property type="component" value="Chromosome"/>
</dbReference>
<comment type="similarity">
    <text evidence="3 19">In the N-terminal section; belongs to the NnrE/AIBP family.</text>
</comment>
<dbReference type="SUPFAM" id="SSF53613">
    <property type="entry name" value="Ribokinase-like"/>
    <property type="match status" value="1"/>
</dbReference>
<dbReference type="NCBIfam" id="TIGR00196">
    <property type="entry name" value="yjeF_cterm"/>
    <property type="match status" value="1"/>
</dbReference>
<evidence type="ECO:0000256" key="3">
    <source>
        <dbReference type="ARBA" id="ARBA00006001"/>
    </source>
</evidence>
<comment type="function">
    <text evidence="18">Catalyzes the epimerization of the S- and R-forms of NAD(P)HX, a damaged form of NAD(P)H that is a result of enzymatic or heat-dependent hydration. This is a prerequisite for the S-specific NAD(P)H-hydrate dehydratase to allow the repair of both epimers of NAD(P)HX.</text>
</comment>
<feature type="binding site" evidence="17">
    <location>
        <position position="256"/>
    </location>
    <ligand>
        <name>(6S)-NADPHX</name>
        <dbReference type="ChEBI" id="CHEBI:64076"/>
    </ligand>
</feature>
<feature type="binding site" evidence="17">
    <location>
        <begin position="416"/>
        <end position="420"/>
    </location>
    <ligand>
        <name>AMP</name>
        <dbReference type="ChEBI" id="CHEBI:456215"/>
    </ligand>
</feature>
<name>A0A1V0RK40_9RHOB</name>
<evidence type="ECO:0000256" key="9">
    <source>
        <dbReference type="ARBA" id="ARBA00022958"/>
    </source>
</evidence>
<feature type="binding site" evidence="17">
    <location>
        <position position="319"/>
    </location>
    <ligand>
        <name>(6S)-NADPHX</name>
        <dbReference type="ChEBI" id="CHEBI:64076"/>
    </ligand>
</feature>
<comment type="similarity">
    <text evidence="4 19">In the C-terminal section; belongs to the NnrD/CARKD family.</text>
</comment>
<dbReference type="InterPro" id="IPR000631">
    <property type="entry name" value="CARKD"/>
</dbReference>
<accession>A0A1V0RK40</accession>
<dbReference type="AlphaFoldDB" id="A0A1V0RK40"/>
<feature type="binding site" evidence="18">
    <location>
        <position position="63"/>
    </location>
    <ligand>
        <name>K(+)</name>
        <dbReference type="ChEBI" id="CHEBI:29103"/>
    </ligand>
</feature>
<organism evidence="22 23">
    <name type="scientific">Roseovarius mucosus</name>
    <dbReference type="NCBI Taxonomy" id="215743"/>
    <lineage>
        <taxon>Bacteria</taxon>
        <taxon>Pseudomonadati</taxon>
        <taxon>Pseudomonadota</taxon>
        <taxon>Alphaproteobacteria</taxon>
        <taxon>Rhodobacterales</taxon>
        <taxon>Roseobacteraceae</taxon>
        <taxon>Roseovarius</taxon>
    </lineage>
</organism>
<evidence type="ECO:0000256" key="5">
    <source>
        <dbReference type="ARBA" id="ARBA00022723"/>
    </source>
</evidence>
<evidence type="ECO:0000256" key="8">
    <source>
        <dbReference type="ARBA" id="ARBA00022857"/>
    </source>
</evidence>
<feature type="binding site" evidence="17">
    <location>
        <position position="449"/>
    </location>
    <ligand>
        <name>AMP</name>
        <dbReference type="ChEBI" id="CHEBI:456215"/>
    </ligand>
</feature>
<dbReference type="PROSITE" id="PS51383">
    <property type="entry name" value="YJEF_C_3"/>
    <property type="match status" value="1"/>
</dbReference>
<dbReference type="HAMAP" id="MF_01965">
    <property type="entry name" value="NADHX_dehydratase"/>
    <property type="match status" value="1"/>
</dbReference>
<dbReference type="EMBL" id="CP020474">
    <property type="protein sequence ID" value="ARE82120.1"/>
    <property type="molecule type" value="Genomic_DNA"/>
</dbReference>
<comment type="cofactor">
    <cofactor evidence="17">
        <name>Mg(2+)</name>
        <dbReference type="ChEBI" id="CHEBI:18420"/>
    </cofactor>
</comment>
<dbReference type="PANTHER" id="PTHR12592">
    <property type="entry name" value="ATP-DEPENDENT (S)-NAD(P)H-HYDRATE DEHYDRATASE FAMILY MEMBER"/>
    <property type="match status" value="1"/>
</dbReference>
<evidence type="ECO:0000256" key="11">
    <source>
        <dbReference type="ARBA" id="ARBA00023235"/>
    </source>
</evidence>
<protein>
    <recommendedName>
        <fullName evidence="19">Bifunctional NAD(P)H-hydrate repair enzyme</fullName>
    </recommendedName>
    <alternativeName>
        <fullName evidence="19">Nicotinamide nucleotide repair protein</fullName>
    </alternativeName>
    <domain>
        <recommendedName>
            <fullName evidence="19">ADP-dependent (S)-NAD(P)H-hydrate dehydratase</fullName>
            <ecNumber evidence="19">4.2.1.136</ecNumber>
        </recommendedName>
        <alternativeName>
            <fullName evidence="19">ADP-dependent NAD(P)HX dehydratase</fullName>
        </alternativeName>
    </domain>
    <domain>
        <recommendedName>
            <fullName evidence="19">NAD(P)H-hydrate epimerase</fullName>
            <ecNumber evidence="19">5.1.99.6</ecNumber>
        </recommendedName>
    </domain>
</protein>
<reference evidence="22 23" key="1">
    <citation type="submission" date="2017-03" db="EMBL/GenBank/DDBJ databases">
        <title>Genome Sequence of Roseovarius mucosus strain SMR3 Isolated from a culture of the Diatom Skeletonema marinoi.</title>
        <authorList>
            <person name="Topel M."/>
            <person name="Pinder M."/>
            <person name="Johansson O.N."/>
            <person name="Kourtchenko O."/>
            <person name="Godhe A."/>
            <person name="Clarke A.K."/>
        </authorList>
    </citation>
    <scope>NUCLEOTIDE SEQUENCE [LARGE SCALE GENOMIC DNA]</scope>
    <source>
        <strain evidence="22 23">SMR3</strain>
    </source>
</reference>
<evidence type="ECO:0000256" key="17">
    <source>
        <dbReference type="HAMAP-Rule" id="MF_01965"/>
    </source>
</evidence>
<feature type="domain" description="YjeF N-terminal" evidence="21">
    <location>
        <begin position="10"/>
        <end position="217"/>
    </location>
</feature>
<dbReference type="PIRSF" id="PIRSF017184">
    <property type="entry name" value="Nnr"/>
    <property type="match status" value="1"/>
</dbReference>
<comment type="caution">
    <text evidence="18">Lacks conserved residue(s) required for the propagation of feature annotation.</text>
</comment>
<feature type="binding site" evidence="18">
    <location>
        <begin position="131"/>
        <end position="137"/>
    </location>
    <ligand>
        <name>(6S)-NADPHX</name>
        <dbReference type="ChEBI" id="CHEBI:64076"/>
    </ligand>
</feature>
<comment type="subunit">
    <text evidence="17">Homotetramer.</text>
</comment>
<dbReference type="SUPFAM" id="SSF64153">
    <property type="entry name" value="YjeF N-terminal domain-like"/>
    <property type="match status" value="1"/>
</dbReference>
<evidence type="ECO:0000256" key="15">
    <source>
        <dbReference type="ARBA" id="ARBA00048238"/>
    </source>
</evidence>
<dbReference type="InterPro" id="IPR004443">
    <property type="entry name" value="YjeF_N_dom"/>
</dbReference>
<gene>
    <name evidence="22" type="primary">nnr</name>
    <name evidence="17" type="synonym">nnrD</name>
    <name evidence="18" type="synonym">nnrE</name>
    <name evidence="22" type="ORF">ROSMUCSMR3_00617</name>
</gene>
<keyword evidence="23" id="KW-1185">Reference proteome</keyword>
<evidence type="ECO:0000256" key="1">
    <source>
        <dbReference type="ARBA" id="ARBA00000013"/>
    </source>
</evidence>
<dbReference type="InterPro" id="IPR017953">
    <property type="entry name" value="Carbohydrate_kinase_pred_CS"/>
</dbReference>
<dbReference type="PROSITE" id="PS51385">
    <property type="entry name" value="YJEF_N"/>
    <property type="match status" value="1"/>
</dbReference>
<dbReference type="Gene3D" id="3.40.1190.20">
    <property type="match status" value="1"/>
</dbReference>
<dbReference type="GO" id="GO:0005524">
    <property type="term" value="F:ATP binding"/>
    <property type="evidence" value="ECO:0007669"/>
    <property type="project" value="UniProtKB-UniRule"/>
</dbReference>
<dbReference type="NCBIfam" id="TIGR00197">
    <property type="entry name" value="yjeF_nterm"/>
    <property type="match status" value="1"/>
</dbReference>
<feature type="domain" description="YjeF C-terminal" evidence="20">
    <location>
        <begin position="221"/>
        <end position="504"/>
    </location>
</feature>
<keyword evidence="7 17" id="KW-0067">ATP-binding</keyword>
<sequence>MLEILTATEMRAREQVAIESGGVTGLDLMERAGRAVVDAVFAEWPELAQTPQTAAVLCGPGNNGGDGFVIARLLKAWGWEVGVYLYGDPERLPPDARINHDRWCAMGSVHDLAQASVEGLKVALMVDALFGTGLRRPLEGVAQQGLNQVAARVVAVDLPSGLCSDSGRVLGTVSNAVRAALTVTFHAPKLGHVLADGPAVCGRVMVADIALAAQAGGAVRLVAPPDAQSLTKAETAHKFGHGHALILTGGAGTTGAARLAARAALRIGAGVVTLGVPPSAQMEVAAQITALMLRRIEDGKTLYAALTDKRITALCLGPGMGTARARDLVPVVLRHESAPRVVLDADALTAFADAPETLFGLLHEGCVLTPHGGEFARLFPDIAARLAAPATQGPAYSKVEATREAAKRAGCVVLLKGADTVIAAPDGACAIHAAAYGRAAPWLATAGAGDVLAGFVAGLLARGFPPMQAAETAAWLHGECARCFGPGLIAEDLPEVLPKVLRALPDQAARASSRMSALLANSNPST</sequence>
<keyword evidence="11 18" id="KW-0413">Isomerase</keyword>
<dbReference type="Pfam" id="PF01256">
    <property type="entry name" value="Carb_kinase"/>
    <property type="match status" value="1"/>
</dbReference>
<evidence type="ECO:0000256" key="12">
    <source>
        <dbReference type="ARBA" id="ARBA00023239"/>
    </source>
</evidence>
<dbReference type="GO" id="GO:0052856">
    <property type="term" value="F:NAD(P)HX epimerase activity"/>
    <property type="evidence" value="ECO:0007669"/>
    <property type="project" value="UniProtKB-UniRule"/>
</dbReference>
<dbReference type="GO" id="GO:0110051">
    <property type="term" value="P:metabolite repair"/>
    <property type="evidence" value="ECO:0007669"/>
    <property type="project" value="TreeGrafter"/>
</dbReference>
<dbReference type="EC" id="4.2.1.136" evidence="19"/>
<comment type="cofactor">
    <cofactor evidence="18 19">
        <name>K(+)</name>
        <dbReference type="ChEBI" id="CHEBI:29103"/>
    </cofactor>
    <text evidence="18 19">Binds 1 potassium ion per subunit.</text>
</comment>
<keyword evidence="6 17" id="KW-0547">Nucleotide-binding</keyword>
<comment type="function">
    <text evidence="14 19">Bifunctional enzyme that catalyzes the epimerization of the S- and R-forms of NAD(P)HX and the dehydration of the S-form of NAD(P)HX at the expense of ADP, which is converted to AMP. This allows the repair of both epimers of NAD(P)HX, a damaged form of NAD(P)H that is a result of enzymatic or heat-dependent hydration.</text>
</comment>
<evidence type="ECO:0000259" key="20">
    <source>
        <dbReference type="PROSITE" id="PS51383"/>
    </source>
</evidence>
<keyword evidence="13" id="KW-0511">Multifunctional enzyme</keyword>
<comment type="catalytic activity">
    <reaction evidence="15 17 19">
        <text>(6S)-NADHX + ADP = AMP + phosphate + NADH + H(+)</text>
        <dbReference type="Rhea" id="RHEA:32223"/>
        <dbReference type="ChEBI" id="CHEBI:15378"/>
        <dbReference type="ChEBI" id="CHEBI:43474"/>
        <dbReference type="ChEBI" id="CHEBI:57945"/>
        <dbReference type="ChEBI" id="CHEBI:64074"/>
        <dbReference type="ChEBI" id="CHEBI:456215"/>
        <dbReference type="ChEBI" id="CHEBI:456216"/>
        <dbReference type="EC" id="4.2.1.136"/>
    </reaction>
</comment>
<comment type="function">
    <text evidence="17">Catalyzes the dehydration of the S-form of NAD(P)HX at the expense of ADP, which is converted to AMP. Together with NAD(P)HX epimerase, which catalyzes the epimerization of the S- and R-forms, the enzyme allows the repair of both epimers of NAD(P)HX, a damaged form of NAD(P)H that is a result of enzymatic or heat-dependent hydration.</text>
</comment>
<proteinExistence type="inferred from homology"/>
<evidence type="ECO:0000313" key="22">
    <source>
        <dbReference type="EMBL" id="ARE82120.1"/>
    </source>
</evidence>
<evidence type="ECO:0000256" key="4">
    <source>
        <dbReference type="ARBA" id="ARBA00009524"/>
    </source>
</evidence>
<feature type="binding site" evidence="18">
    <location>
        <begin position="62"/>
        <end position="66"/>
    </location>
    <ligand>
        <name>(6S)-NADPHX</name>
        <dbReference type="ChEBI" id="CHEBI:64076"/>
    </ligand>
</feature>
<evidence type="ECO:0000256" key="6">
    <source>
        <dbReference type="ARBA" id="ARBA00022741"/>
    </source>
</evidence>
<evidence type="ECO:0000259" key="21">
    <source>
        <dbReference type="PROSITE" id="PS51385"/>
    </source>
</evidence>
<evidence type="ECO:0000256" key="18">
    <source>
        <dbReference type="HAMAP-Rule" id="MF_01966"/>
    </source>
</evidence>
<dbReference type="PANTHER" id="PTHR12592:SF0">
    <property type="entry name" value="ATP-DEPENDENT (S)-NAD(P)H-HYDRATE DEHYDRATASE"/>
    <property type="match status" value="1"/>
</dbReference>
<comment type="similarity">
    <text evidence="17">Belongs to the NnrD/CARKD family.</text>
</comment>